<dbReference type="AlphaFoldDB" id="A0AAU9L983"/>
<evidence type="ECO:0000313" key="1">
    <source>
        <dbReference type="EMBL" id="CAH0481179.1"/>
    </source>
</evidence>
<evidence type="ECO:0000313" key="2">
    <source>
        <dbReference type="Proteomes" id="UP001160483"/>
    </source>
</evidence>
<gene>
    <name evidence="1" type="ORF">PBS003_LOCUS7786</name>
</gene>
<reference evidence="1" key="1">
    <citation type="submission" date="2021-11" db="EMBL/GenBank/DDBJ databases">
        <authorList>
            <person name="Islam A."/>
            <person name="Islam S."/>
            <person name="Flora M.S."/>
            <person name="Rahman M."/>
            <person name="Ziaur R.M."/>
            <person name="Epstein J.H."/>
            <person name="Hassan M."/>
            <person name="Klassen M."/>
            <person name="Woodard K."/>
            <person name="Webb A."/>
            <person name="Webby R.J."/>
            <person name="El Zowalaty M.E."/>
        </authorList>
    </citation>
    <scope>NUCLEOTIDE SEQUENCE</scope>
    <source>
        <strain evidence="1">Pbs3</strain>
    </source>
</reference>
<accession>A0AAU9L983</accession>
<comment type="caution">
    <text evidence="1">The sequence shown here is derived from an EMBL/GenBank/DDBJ whole genome shotgun (WGS) entry which is preliminary data.</text>
</comment>
<proteinExistence type="predicted"/>
<protein>
    <submittedName>
        <fullName evidence="1">Uncharacterized protein</fullName>
    </submittedName>
</protein>
<name>A0AAU9L983_9STRA</name>
<dbReference type="EMBL" id="CAKKTJ010000327">
    <property type="protein sequence ID" value="CAH0481179.1"/>
    <property type="molecule type" value="Genomic_DNA"/>
</dbReference>
<dbReference type="Proteomes" id="UP001160483">
    <property type="component" value="Unassembled WGS sequence"/>
</dbReference>
<sequence length="617" mass="71276">MIQDACGVETWDLMEAALQSFETYEAALETPEFPCLVLIALDELLKDPEAHATQLQELIDVLLQMIEFPIDQELPLQTVTRLSSAREWAIQMLWNVQENSRIEGLLQGLTISKSLQQMQSKLFVAAPWRVTDVEMELYQLLLLALKSEEESSMLSDVLDMCAAKIQNDTQFLQFAETALSGKSETLRLGSVFLQRLFNRQSRQSHVDGRINEHRARRGQRPFDALTLGSRICVWANHLPSWQSQLQTWMLASHRAPFDPMSSMLPDGWCLKHCYGADANSMVAACQRHSHLYVTFIEWCRCHVDLLSSCRSMELVNVLSRSIRQENAAHLFKRQLLNHVLLVDYSPGSWPCDQQEQAFMRLSTNLEHLQEARSASDIEWQYEWIGVLERSYLLHEALELAFRADTDSDVDNKHNVDQSAARSSVQFFSWFYSFLYSESVDEIASLLMTTLSQLKESDILGGAQWLRRSRADFSILPVVRLRLVWFWLLKSIDTELQTRASLSEEGAIHVATIDVLKSVEYIFRRFTPPQAKRPFQVEFVTQVLVELEWRATNTKSKDKFLNAIEPVWAWLTKIVRLMQLDEQTAHQKDSKTNYGNHRNTASDVEQLARRKEQLYECF</sequence>
<organism evidence="1 2">
    <name type="scientific">Peronospora belbahrii</name>
    <dbReference type="NCBI Taxonomy" id="622444"/>
    <lineage>
        <taxon>Eukaryota</taxon>
        <taxon>Sar</taxon>
        <taxon>Stramenopiles</taxon>
        <taxon>Oomycota</taxon>
        <taxon>Peronosporomycetes</taxon>
        <taxon>Peronosporales</taxon>
        <taxon>Peronosporaceae</taxon>
        <taxon>Peronospora</taxon>
    </lineage>
</organism>